<dbReference type="PATRIC" id="fig|1727163.4.peg.755"/>
<comment type="cofactor">
    <cofactor evidence="2">
        <name>Mn(2+)</name>
        <dbReference type="ChEBI" id="CHEBI:29035"/>
    </cofactor>
    <text evidence="2">The Mn(2+) ion enhances activity.</text>
</comment>
<sequence length="376" mass="41163">MNHLVQLRRTLHQFPETALEETQTAQRILEFFRPLSPDQIFENLGGTGLAFVFEGKKPGQRILFRCELDGLPIEDLNPSNHQSQIPGKGHLCGHDGHMAILCGLGEKLSQNRPESGEVVLLFQPAEETGEGAKAVLSDSRFEQIRPDFAFALHNLPGFPLHQAITREGTFAAGSTGMTLIFTGKTSHAAHPEDGKNPSVAISKLILAIPEICRTIPGFCLATVIQVDLGGLAFGTSAGKGSLSLTLRAFDQENLNRLIQEVTTKANSLALDDQLDLKVRFQESFAVSKNDIAATPFAMKAFANLNLVVVEKAEPFRWSEDFGLFSQIAPSYLFGLGAGEKCAQLHQPTYDFPDELIETGVTIFWEIVKETCQVSKT</sequence>
<protein>
    <submittedName>
        <fullName evidence="4">Peptidase M20</fullName>
    </submittedName>
</protein>
<dbReference type="GO" id="GO:0046872">
    <property type="term" value="F:metal ion binding"/>
    <property type="evidence" value="ECO:0007669"/>
    <property type="project" value="UniProtKB-KW"/>
</dbReference>
<feature type="binding site" evidence="2">
    <location>
        <position position="345"/>
    </location>
    <ligand>
        <name>Mn(2+)</name>
        <dbReference type="ChEBI" id="CHEBI:29035"/>
        <label>2</label>
    </ligand>
</feature>
<feature type="binding site" evidence="2">
    <location>
        <position position="92"/>
    </location>
    <ligand>
        <name>Mn(2+)</name>
        <dbReference type="ChEBI" id="CHEBI:29035"/>
        <label>2</label>
    </ligand>
</feature>
<dbReference type="SUPFAM" id="SSF53187">
    <property type="entry name" value="Zn-dependent exopeptidases"/>
    <property type="match status" value="1"/>
</dbReference>
<dbReference type="SUPFAM" id="SSF55031">
    <property type="entry name" value="Bacterial exopeptidase dimerisation domain"/>
    <property type="match status" value="1"/>
</dbReference>
<reference evidence="5" key="1">
    <citation type="submission" date="2015-09" db="EMBL/GenBank/DDBJ databases">
        <title>Complete sequence of Algoriphagus sp. M8-2.</title>
        <authorList>
            <person name="Shintani M."/>
        </authorList>
    </citation>
    <scope>NUCLEOTIDE SEQUENCE [LARGE SCALE GENOMIC DNA]</scope>
    <source>
        <strain evidence="5">M8-2</strain>
    </source>
</reference>
<dbReference type="NCBIfam" id="TIGR01891">
    <property type="entry name" value="amidohydrolases"/>
    <property type="match status" value="1"/>
</dbReference>
<dbReference type="RefSeq" id="WP_067543863.1">
    <property type="nucleotide sequence ID" value="NZ_CP012836.1"/>
</dbReference>
<dbReference type="EMBL" id="CP012836">
    <property type="protein sequence ID" value="AMQ55480.1"/>
    <property type="molecule type" value="Genomic_DNA"/>
</dbReference>
<reference evidence="4 5" key="2">
    <citation type="journal article" date="2016" name="Genome Announc.">
        <title>Complete Genome Sequence of Algoriphagus sp. Strain M8-2, Isolated from a Brackish Lake.</title>
        <authorList>
            <person name="Muraguchi Y."/>
            <person name="Kushimoto K."/>
            <person name="Ohtsubo Y."/>
            <person name="Suzuki T."/>
            <person name="Dohra H."/>
            <person name="Kimbara K."/>
            <person name="Shintani M."/>
        </authorList>
    </citation>
    <scope>NUCLEOTIDE SEQUENCE [LARGE SCALE GENOMIC DNA]</scope>
    <source>
        <strain evidence="4 5">M8-2</strain>
    </source>
</reference>
<dbReference type="InterPro" id="IPR011650">
    <property type="entry name" value="Peptidase_M20_dimer"/>
</dbReference>
<proteinExistence type="predicted"/>
<name>A0A142EK25_9BACT</name>
<gene>
    <name evidence="4" type="ORF">AO498_03635</name>
</gene>
<dbReference type="InterPro" id="IPR036264">
    <property type="entry name" value="Bact_exopeptidase_dim_dom"/>
</dbReference>
<dbReference type="OrthoDB" id="9776731at2"/>
<dbReference type="Proteomes" id="UP000073816">
    <property type="component" value="Chromosome"/>
</dbReference>
<dbReference type="GO" id="GO:0016787">
    <property type="term" value="F:hydrolase activity"/>
    <property type="evidence" value="ECO:0007669"/>
    <property type="project" value="UniProtKB-KW"/>
</dbReference>
<keyword evidence="5" id="KW-1185">Reference proteome</keyword>
<dbReference type="AlphaFoldDB" id="A0A142EK25"/>
<organism evidence="4 5">
    <name type="scientific">Algoriphagus sanaruensis</name>
    <dbReference type="NCBI Taxonomy" id="1727163"/>
    <lineage>
        <taxon>Bacteria</taxon>
        <taxon>Pseudomonadati</taxon>
        <taxon>Bacteroidota</taxon>
        <taxon>Cytophagia</taxon>
        <taxon>Cytophagales</taxon>
        <taxon>Cyclobacteriaceae</taxon>
        <taxon>Algoriphagus</taxon>
    </lineage>
</organism>
<feature type="binding site" evidence="2">
    <location>
        <position position="153"/>
    </location>
    <ligand>
        <name>Mn(2+)</name>
        <dbReference type="ChEBI" id="CHEBI:29035"/>
        <label>2</label>
    </ligand>
</feature>
<dbReference type="KEGG" id="alm:AO498_03635"/>
<accession>A0A142EK25</accession>
<dbReference type="InterPro" id="IPR017439">
    <property type="entry name" value="Amidohydrolase"/>
</dbReference>
<evidence type="ECO:0000259" key="3">
    <source>
        <dbReference type="Pfam" id="PF07687"/>
    </source>
</evidence>
<evidence type="ECO:0000313" key="5">
    <source>
        <dbReference type="Proteomes" id="UP000073816"/>
    </source>
</evidence>
<feature type="binding site" evidence="2">
    <location>
        <position position="94"/>
    </location>
    <ligand>
        <name>Mn(2+)</name>
        <dbReference type="ChEBI" id="CHEBI:29035"/>
        <label>2</label>
    </ligand>
</feature>
<feature type="binding site" evidence="2">
    <location>
        <position position="127"/>
    </location>
    <ligand>
        <name>Mn(2+)</name>
        <dbReference type="ChEBI" id="CHEBI:29035"/>
        <label>2</label>
    </ligand>
</feature>
<dbReference type="PIRSF" id="PIRSF005962">
    <property type="entry name" value="Pept_M20D_amidohydro"/>
    <property type="match status" value="1"/>
</dbReference>
<feature type="domain" description="Peptidase M20 dimerisation" evidence="3">
    <location>
        <begin position="173"/>
        <end position="271"/>
    </location>
</feature>
<dbReference type="Gene3D" id="3.30.70.360">
    <property type="match status" value="1"/>
</dbReference>
<dbReference type="Pfam" id="PF07687">
    <property type="entry name" value="M20_dimer"/>
    <property type="match status" value="1"/>
</dbReference>
<keyword evidence="2" id="KW-0479">Metal-binding</keyword>
<dbReference type="PANTHER" id="PTHR11014:SF169">
    <property type="entry name" value="CLAN MH, FAMILY M20, PEPTIDASE T-LIKE METALLOPEPTIDASE"/>
    <property type="match status" value="1"/>
</dbReference>
<keyword evidence="1" id="KW-0378">Hydrolase</keyword>
<keyword evidence="2" id="KW-0464">Manganese</keyword>
<dbReference type="Pfam" id="PF01546">
    <property type="entry name" value="Peptidase_M20"/>
    <property type="match status" value="1"/>
</dbReference>
<evidence type="ECO:0000256" key="1">
    <source>
        <dbReference type="ARBA" id="ARBA00022801"/>
    </source>
</evidence>
<evidence type="ECO:0000256" key="2">
    <source>
        <dbReference type="PIRSR" id="PIRSR005962-1"/>
    </source>
</evidence>
<dbReference type="PANTHER" id="PTHR11014">
    <property type="entry name" value="PEPTIDASE M20 FAMILY MEMBER"/>
    <property type="match status" value="1"/>
</dbReference>
<evidence type="ECO:0000313" key="4">
    <source>
        <dbReference type="EMBL" id="AMQ55480.1"/>
    </source>
</evidence>
<dbReference type="InterPro" id="IPR002933">
    <property type="entry name" value="Peptidase_M20"/>
</dbReference>
<dbReference type="Gene3D" id="3.40.630.10">
    <property type="entry name" value="Zn peptidases"/>
    <property type="match status" value="1"/>
</dbReference>